<proteinExistence type="predicted"/>
<dbReference type="EMBL" id="SHKX01000012">
    <property type="protein sequence ID" value="RZU45125.1"/>
    <property type="molecule type" value="Genomic_DNA"/>
</dbReference>
<comment type="caution">
    <text evidence="1">The sequence shown here is derived from an EMBL/GenBank/DDBJ whole genome shotgun (WGS) entry which is preliminary data.</text>
</comment>
<gene>
    <name evidence="1" type="ORF">EV700_1937</name>
</gene>
<evidence type="ECO:0000313" key="2">
    <source>
        <dbReference type="Proteomes" id="UP000292423"/>
    </source>
</evidence>
<protein>
    <submittedName>
        <fullName evidence="1">Uncharacterized protein</fullName>
    </submittedName>
</protein>
<reference evidence="1 2" key="1">
    <citation type="submission" date="2019-02" db="EMBL/GenBank/DDBJ databases">
        <title>Genomic Encyclopedia of Type Strains, Phase IV (KMG-IV): sequencing the most valuable type-strain genomes for metagenomic binning, comparative biology and taxonomic classification.</title>
        <authorList>
            <person name="Goeker M."/>
        </authorList>
    </citation>
    <scope>NUCLEOTIDE SEQUENCE [LARGE SCALE GENOMIC DNA]</scope>
    <source>
        <strain evidence="1 2">DSM 105135</strain>
    </source>
</reference>
<accession>A0A4Q7Z612</accession>
<dbReference type="Proteomes" id="UP000292423">
    <property type="component" value="Unassembled WGS sequence"/>
</dbReference>
<evidence type="ECO:0000313" key="1">
    <source>
        <dbReference type="EMBL" id="RZU45125.1"/>
    </source>
</evidence>
<sequence>MSKLDTRAELIKLSRMTQVTEADLAFLEDVPLPALIKVRELASDRVFSDGRKLFQNLASASKLMPNGLTAMIAEKAFGPMLCARVAGEMPWQRAVDLSQKMSIPFLAEVTMAIDPKRVREIIRNMPVNHLKAVAKELVRRGEYLVLGGFVNFMMEAQMRAIIGEISEKDLLHIGFFMDGKHQISEIIRMLPENRLRVLVGEMQNHKELWPEALALMVHMEDELKRQMGDIAVEQNPGMLDDLTDTVFSLDLWKDALPLFACMSPGTQFHLINVAAMSRRDVLEAVAVNTDIYGLWGTLLPLVEYMSVSQRQTLGEIVAGKGEFFLQTVIRAAAAHDMWAPLLDVVRYLSDNVKDAATAVLQRELADAPAVAEKVRAQAAERGLAIP</sequence>
<organism evidence="1 2">
    <name type="scientific">Fluviicoccus keumensis</name>
    <dbReference type="NCBI Taxonomy" id="1435465"/>
    <lineage>
        <taxon>Bacteria</taxon>
        <taxon>Pseudomonadati</taxon>
        <taxon>Pseudomonadota</taxon>
        <taxon>Gammaproteobacteria</taxon>
        <taxon>Moraxellales</taxon>
        <taxon>Moraxellaceae</taxon>
        <taxon>Fluviicoccus</taxon>
    </lineage>
</organism>
<name>A0A4Q7Z612_9GAMM</name>
<dbReference type="RefSeq" id="WP_130413163.1">
    <property type="nucleotide sequence ID" value="NZ_SHKX01000012.1"/>
</dbReference>
<dbReference type="AlphaFoldDB" id="A0A4Q7Z612"/>
<dbReference type="OrthoDB" id="6073936at2"/>
<keyword evidence="2" id="KW-1185">Reference proteome</keyword>